<organism evidence="2 3">
    <name type="scientific">Candidula unifasciata</name>
    <dbReference type="NCBI Taxonomy" id="100452"/>
    <lineage>
        <taxon>Eukaryota</taxon>
        <taxon>Metazoa</taxon>
        <taxon>Spiralia</taxon>
        <taxon>Lophotrochozoa</taxon>
        <taxon>Mollusca</taxon>
        <taxon>Gastropoda</taxon>
        <taxon>Heterobranchia</taxon>
        <taxon>Euthyneura</taxon>
        <taxon>Panpulmonata</taxon>
        <taxon>Eupulmonata</taxon>
        <taxon>Stylommatophora</taxon>
        <taxon>Helicina</taxon>
        <taxon>Helicoidea</taxon>
        <taxon>Geomitridae</taxon>
        <taxon>Candidula</taxon>
    </lineage>
</organism>
<accession>A0A8S4A061</accession>
<dbReference type="Gene3D" id="3.40.50.10190">
    <property type="entry name" value="BRCT domain"/>
    <property type="match status" value="1"/>
</dbReference>
<gene>
    <name evidence="2" type="ORF">CUNI_LOCUS20667</name>
</gene>
<feature type="non-terminal residue" evidence="2">
    <location>
        <position position="162"/>
    </location>
</feature>
<dbReference type="EMBL" id="CAJHNH020007902">
    <property type="protein sequence ID" value="CAG5135109.1"/>
    <property type="molecule type" value="Genomic_DNA"/>
</dbReference>
<name>A0A8S4A061_9EUPU</name>
<evidence type="ECO:0000259" key="1">
    <source>
        <dbReference type="PROSITE" id="PS50172"/>
    </source>
</evidence>
<dbReference type="AlphaFoldDB" id="A0A8S4A061"/>
<dbReference type="Proteomes" id="UP000678393">
    <property type="component" value="Unassembled WGS sequence"/>
</dbReference>
<dbReference type="InterPro" id="IPR022047">
    <property type="entry name" value="Microcephalin-like"/>
</dbReference>
<evidence type="ECO:0000313" key="3">
    <source>
        <dbReference type="Proteomes" id="UP000678393"/>
    </source>
</evidence>
<feature type="non-terminal residue" evidence="2">
    <location>
        <position position="1"/>
    </location>
</feature>
<keyword evidence="3" id="KW-1185">Reference proteome</keyword>
<dbReference type="OrthoDB" id="2384350at2759"/>
<dbReference type="PROSITE" id="PS50172">
    <property type="entry name" value="BRCT"/>
    <property type="match status" value="1"/>
</dbReference>
<dbReference type="Pfam" id="PF12738">
    <property type="entry name" value="PTCB-BRCT"/>
    <property type="match status" value="1"/>
</dbReference>
<protein>
    <recommendedName>
        <fullName evidence="1">BRCT domain-containing protein</fullName>
    </recommendedName>
</protein>
<dbReference type="SUPFAM" id="SSF52113">
    <property type="entry name" value="BRCT domain"/>
    <property type="match status" value="1"/>
</dbReference>
<dbReference type="PANTHER" id="PTHR14625:SF3">
    <property type="entry name" value="MICROCEPHALIN"/>
    <property type="match status" value="1"/>
</dbReference>
<dbReference type="GO" id="GO:0000278">
    <property type="term" value="P:mitotic cell cycle"/>
    <property type="evidence" value="ECO:0007669"/>
    <property type="project" value="TreeGrafter"/>
</dbReference>
<dbReference type="CDD" id="cd17716">
    <property type="entry name" value="BRCT_microcephalin_rpt1"/>
    <property type="match status" value="1"/>
</dbReference>
<dbReference type="InterPro" id="IPR036420">
    <property type="entry name" value="BRCT_dom_sf"/>
</dbReference>
<comment type="caution">
    <text evidence="2">The sequence shown here is derived from an EMBL/GenBank/DDBJ whole genome shotgun (WGS) entry which is preliminary data.</text>
</comment>
<sequence length="162" mass="18539">VVAYVEVRTGNDNRSAAIAQELRYLGAQVEPTFTDAVTHVVFKEGLKRTWNKAMKKKVHLVSVSWIDSCKQNQMQMPEKEFAAVMPEEISSPFPRINQPVRWKKMKSMQPCDFDEELARSAERGEKKRRRLMGNKFVLNEEVTPTTSSPIPVLAFETQARSP</sequence>
<reference evidence="2" key="1">
    <citation type="submission" date="2021-04" db="EMBL/GenBank/DDBJ databases">
        <authorList>
            <consortium name="Molecular Ecology Group"/>
        </authorList>
    </citation>
    <scope>NUCLEOTIDE SEQUENCE</scope>
</reference>
<evidence type="ECO:0000313" key="2">
    <source>
        <dbReference type="EMBL" id="CAG5135109.1"/>
    </source>
</evidence>
<feature type="domain" description="BRCT" evidence="1">
    <location>
        <begin position="1"/>
        <end position="83"/>
    </location>
</feature>
<proteinExistence type="predicted"/>
<dbReference type="InterPro" id="IPR001357">
    <property type="entry name" value="BRCT_dom"/>
</dbReference>
<dbReference type="PANTHER" id="PTHR14625">
    <property type="entry name" value="MICROCEPHALIN"/>
    <property type="match status" value="1"/>
</dbReference>